<keyword evidence="2" id="KW-0235">DNA replication</keyword>
<evidence type="ECO:0000259" key="5">
    <source>
        <dbReference type="Pfam" id="PF18018"/>
    </source>
</evidence>
<feature type="region of interest" description="Disordered" evidence="3">
    <location>
        <begin position="329"/>
        <end position="363"/>
    </location>
</feature>
<evidence type="ECO:0000256" key="1">
    <source>
        <dbReference type="ARBA" id="ARBA00006035"/>
    </source>
</evidence>
<dbReference type="AlphaFoldDB" id="A0A1E7FSH9"/>
<dbReference type="FunCoup" id="A0A1E7FSH9">
    <property type="interactions" value="247"/>
</dbReference>
<feature type="non-terminal residue" evidence="6">
    <location>
        <position position="1"/>
    </location>
</feature>
<feature type="non-terminal residue" evidence="6">
    <location>
        <position position="480"/>
    </location>
</feature>
<dbReference type="Gene3D" id="2.40.50.430">
    <property type="match status" value="1"/>
</dbReference>
<dbReference type="Gene3D" id="3.60.21.50">
    <property type="match status" value="1"/>
</dbReference>
<dbReference type="EMBL" id="KV784354">
    <property type="protein sequence ID" value="OEU21119.1"/>
    <property type="molecule type" value="Genomic_DNA"/>
</dbReference>
<dbReference type="Proteomes" id="UP000095751">
    <property type="component" value="Unassembled WGS sequence"/>
</dbReference>
<sequence>PYQRQYSHVYSYRLSALKDKCWNQLKKLPNNIEGNGKVTDMNTTSSKNVDRILELQENRLSNVVGTLIVERLNSNSDDNYYQDGAAGEDRQLHPESICRSGDQLFLEDESGRVAIRFHSSPSYVYQYCTGTVVGVRGLVDEKGMMHVQYIVNPALVAPPAVCCENGNDNKNALSGSEPSNLAPHLLLVSSLLCGDPDVSSLPREMLVSYLQGHFDPDSAARVARIVVAGSGPGAVEPTMGLRELDLWGLQVTRTASIPLDILPSATDPTSRNWPQRPFHSSLLPHTLRDTTGSAASMAHMTPNPYEAMHGNQLVLGTDGLNVRDLQKHILKPQALPSDDDNDGQKKEDDEDDNNNSTSSSPQLLTELEALEQTLRWSHICPTGPSSSSLGMVPSGDPMVLNRATPNIYFCGNCEEGFATKLLTYDDDDADTTGSDGDDASEIEKPKTRLVCIPKFSETGEAVLVNLQTLDVEVLRFKTNE</sequence>
<feature type="domain" description="DNA polymerase delta subunit OB-fold" evidence="5">
    <location>
        <begin position="5"/>
        <end position="148"/>
    </location>
</feature>
<dbReference type="GO" id="GO:0003677">
    <property type="term" value="F:DNA binding"/>
    <property type="evidence" value="ECO:0007669"/>
    <property type="project" value="InterPro"/>
</dbReference>
<feature type="compositionally biased region" description="Low complexity" evidence="3">
    <location>
        <begin position="354"/>
        <end position="363"/>
    </location>
</feature>
<dbReference type="PANTHER" id="PTHR10416">
    <property type="entry name" value="DNA POLYMERASE DELTA SUBUNIT 2"/>
    <property type="match status" value="1"/>
</dbReference>
<organism evidence="6 7">
    <name type="scientific">Fragilariopsis cylindrus CCMP1102</name>
    <dbReference type="NCBI Taxonomy" id="635003"/>
    <lineage>
        <taxon>Eukaryota</taxon>
        <taxon>Sar</taxon>
        <taxon>Stramenopiles</taxon>
        <taxon>Ochrophyta</taxon>
        <taxon>Bacillariophyta</taxon>
        <taxon>Bacillariophyceae</taxon>
        <taxon>Bacillariophycidae</taxon>
        <taxon>Bacillariales</taxon>
        <taxon>Bacillariaceae</taxon>
        <taxon>Fragilariopsis</taxon>
    </lineage>
</organism>
<dbReference type="InterPro" id="IPR007185">
    <property type="entry name" value="DNA_pol_a/d/e_bsu"/>
</dbReference>
<gene>
    <name evidence="6" type="ORF">FRACYDRAFT_138278</name>
</gene>
<dbReference type="InterPro" id="IPR024826">
    <property type="entry name" value="DNA_pol_delta/II_ssu"/>
</dbReference>
<reference evidence="6 7" key="1">
    <citation type="submission" date="2016-09" db="EMBL/GenBank/DDBJ databases">
        <title>Extensive genetic diversity and differential bi-allelic expression allows diatom success in the polar Southern Ocean.</title>
        <authorList>
            <consortium name="DOE Joint Genome Institute"/>
            <person name="Mock T."/>
            <person name="Otillar R.P."/>
            <person name="Strauss J."/>
            <person name="Dupont C."/>
            <person name="Frickenhaus S."/>
            <person name="Maumus F."/>
            <person name="Mcmullan M."/>
            <person name="Sanges R."/>
            <person name="Schmutz J."/>
            <person name="Toseland A."/>
            <person name="Valas R."/>
            <person name="Veluchamy A."/>
            <person name="Ward B.J."/>
            <person name="Allen A."/>
            <person name="Barry K."/>
            <person name="Falciatore A."/>
            <person name="Ferrante M."/>
            <person name="Fortunato A.E."/>
            <person name="Gloeckner G."/>
            <person name="Gruber A."/>
            <person name="Hipkin R."/>
            <person name="Janech M."/>
            <person name="Kroth P."/>
            <person name="Leese F."/>
            <person name="Lindquist E."/>
            <person name="Lyon B.R."/>
            <person name="Martin J."/>
            <person name="Mayer C."/>
            <person name="Parker M."/>
            <person name="Quesneville H."/>
            <person name="Raymond J."/>
            <person name="Uhlig C."/>
            <person name="Valentin K.U."/>
            <person name="Worden A.Z."/>
            <person name="Armbrust E.V."/>
            <person name="Bowler C."/>
            <person name="Green B."/>
            <person name="Moulton V."/>
            <person name="Van Oosterhout C."/>
            <person name="Grigoriev I."/>
        </authorList>
    </citation>
    <scope>NUCLEOTIDE SEQUENCE [LARGE SCALE GENOMIC DNA]</scope>
    <source>
        <strain evidence="6 7">CCMP1102</strain>
    </source>
</reference>
<dbReference type="InterPro" id="IPR040663">
    <property type="entry name" value="DNA_pol_D_N"/>
</dbReference>
<protein>
    <submittedName>
        <fullName evidence="6">DNA_pol_E_B-domain-containing protein</fullName>
    </submittedName>
</protein>
<dbReference type="Pfam" id="PF04042">
    <property type="entry name" value="DNA_pol_E_B"/>
    <property type="match status" value="1"/>
</dbReference>
<evidence type="ECO:0000256" key="2">
    <source>
        <dbReference type="ARBA" id="ARBA00022705"/>
    </source>
</evidence>
<dbReference type="InParanoid" id="A0A1E7FSH9"/>
<evidence type="ECO:0000256" key="3">
    <source>
        <dbReference type="SAM" id="MobiDB-lite"/>
    </source>
</evidence>
<dbReference type="GO" id="GO:0006271">
    <property type="term" value="P:DNA strand elongation involved in DNA replication"/>
    <property type="evidence" value="ECO:0007669"/>
    <property type="project" value="TreeGrafter"/>
</dbReference>
<proteinExistence type="inferred from homology"/>
<evidence type="ECO:0000313" key="6">
    <source>
        <dbReference type="EMBL" id="OEU21119.1"/>
    </source>
</evidence>
<dbReference type="PANTHER" id="PTHR10416:SF0">
    <property type="entry name" value="DNA POLYMERASE DELTA SUBUNIT 2"/>
    <property type="match status" value="1"/>
</dbReference>
<dbReference type="GO" id="GO:0043625">
    <property type="term" value="C:delta DNA polymerase complex"/>
    <property type="evidence" value="ECO:0007669"/>
    <property type="project" value="TreeGrafter"/>
</dbReference>
<evidence type="ECO:0000259" key="4">
    <source>
        <dbReference type="Pfam" id="PF04042"/>
    </source>
</evidence>
<evidence type="ECO:0000313" key="7">
    <source>
        <dbReference type="Proteomes" id="UP000095751"/>
    </source>
</evidence>
<dbReference type="OrthoDB" id="3763at2759"/>
<feature type="domain" description="DNA polymerase alpha/delta/epsilon subunit B" evidence="4">
    <location>
        <begin position="255"/>
        <end position="417"/>
    </location>
</feature>
<keyword evidence="7" id="KW-1185">Reference proteome</keyword>
<comment type="similarity">
    <text evidence="1">Belongs to the DNA polymerase delta/II small subunit family.</text>
</comment>
<accession>A0A1E7FSH9</accession>
<dbReference type="KEGG" id="fcy:FRACYDRAFT_138278"/>
<name>A0A1E7FSH9_9STRA</name>
<dbReference type="Pfam" id="PF18018">
    <property type="entry name" value="DNA_pol_D_N"/>
    <property type="match status" value="1"/>
</dbReference>